<name>A0A540VHF5_9CHLR</name>
<dbReference type="OrthoDB" id="9805728at2"/>
<feature type="domain" description="Metallo-beta-lactamase" evidence="3">
    <location>
        <begin position="9"/>
        <end position="193"/>
    </location>
</feature>
<dbReference type="PANTHER" id="PTHR43546:SF3">
    <property type="entry name" value="UPF0173 METAL-DEPENDENT HYDROLASE MJ1163"/>
    <property type="match status" value="1"/>
</dbReference>
<comment type="caution">
    <text evidence="4">The sequence shown here is derived from an EMBL/GenBank/DDBJ whole genome shotgun (WGS) entry which is preliminary data.</text>
</comment>
<dbReference type="InterPro" id="IPR050114">
    <property type="entry name" value="UPF0173_UPF0282_UlaG_hydrolase"/>
</dbReference>
<evidence type="ECO:0000256" key="1">
    <source>
        <dbReference type="ARBA" id="ARBA00022801"/>
    </source>
</evidence>
<dbReference type="EMBL" id="VIGC01000009">
    <property type="protein sequence ID" value="TQE96121.1"/>
    <property type="molecule type" value="Genomic_DNA"/>
</dbReference>
<evidence type="ECO:0000256" key="2">
    <source>
        <dbReference type="HAMAP-Rule" id="MF_00457"/>
    </source>
</evidence>
<dbReference type="SUPFAM" id="SSF56281">
    <property type="entry name" value="Metallo-hydrolase/oxidoreductase"/>
    <property type="match status" value="1"/>
</dbReference>
<dbReference type="InParanoid" id="A0A540VHF5"/>
<accession>A0A540VHF5</accession>
<protein>
    <recommendedName>
        <fullName evidence="2">UPF0173 metal-dependent hydrolase FKZ61_08525</fullName>
    </recommendedName>
</protein>
<dbReference type="GO" id="GO:0016787">
    <property type="term" value="F:hydrolase activity"/>
    <property type="evidence" value="ECO:0007669"/>
    <property type="project" value="UniProtKB-UniRule"/>
</dbReference>
<dbReference type="PANTHER" id="PTHR43546">
    <property type="entry name" value="UPF0173 METAL-DEPENDENT HYDROLASE MJ1163-RELATED"/>
    <property type="match status" value="1"/>
</dbReference>
<dbReference type="RefSeq" id="WP_141609674.1">
    <property type="nucleotide sequence ID" value="NZ_VIGC02000009.1"/>
</dbReference>
<evidence type="ECO:0000313" key="4">
    <source>
        <dbReference type="EMBL" id="TQE96121.1"/>
    </source>
</evidence>
<sequence>MAITLKYYGHSTFTVNADGTHLVIDPFFAPNNPLAPASADQIQADYILISHGHADHIADALALAKRTGALVISNFEIITWLQNQGVEKVHGMNTGGAYTFPFGRVKMTIAHHSSALPDGSNGGNPMGILIHFNDGRDLYFAGDTALTYDMKLIGEAGGVDLALLPIGDNFTMGPEDAIQAAQFVKAKHVIPIHYNTFPPIQQDAQSFAQRLREVAEIDCTVLEPGAEFTL</sequence>
<dbReference type="InterPro" id="IPR001279">
    <property type="entry name" value="Metallo-B-lactamas"/>
</dbReference>
<dbReference type="Proteomes" id="UP000317371">
    <property type="component" value="Unassembled WGS sequence"/>
</dbReference>
<dbReference type="InterPro" id="IPR036866">
    <property type="entry name" value="RibonucZ/Hydroxyglut_hydro"/>
</dbReference>
<dbReference type="HAMAP" id="MF_00457">
    <property type="entry name" value="UPF0173"/>
    <property type="match status" value="1"/>
</dbReference>
<dbReference type="InterPro" id="IPR022877">
    <property type="entry name" value="UPF0173"/>
</dbReference>
<keyword evidence="5" id="KW-1185">Reference proteome</keyword>
<dbReference type="Gene3D" id="3.60.15.10">
    <property type="entry name" value="Ribonuclease Z/Hydroxyacylglutathione hydrolase-like"/>
    <property type="match status" value="1"/>
</dbReference>
<gene>
    <name evidence="4" type="ORF">FKZ61_08525</name>
</gene>
<dbReference type="AlphaFoldDB" id="A0A540VHF5"/>
<evidence type="ECO:0000313" key="5">
    <source>
        <dbReference type="Proteomes" id="UP000317371"/>
    </source>
</evidence>
<dbReference type="SMART" id="SM00849">
    <property type="entry name" value="Lactamase_B"/>
    <property type="match status" value="1"/>
</dbReference>
<dbReference type="Pfam" id="PF12706">
    <property type="entry name" value="Lactamase_B_2"/>
    <property type="match status" value="1"/>
</dbReference>
<proteinExistence type="inferred from homology"/>
<reference evidence="4 5" key="1">
    <citation type="submission" date="2019-06" db="EMBL/GenBank/DDBJ databases">
        <title>Genome sequence of Litorilinea aerophila BAA-2444.</title>
        <authorList>
            <person name="Maclea K.S."/>
            <person name="Maurais E.G."/>
            <person name="Iannazzi L.C."/>
        </authorList>
    </citation>
    <scope>NUCLEOTIDE SEQUENCE [LARGE SCALE GENOMIC DNA]</scope>
    <source>
        <strain evidence="4 5">ATCC BAA-2444</strain>
    </source>
</reference>
<organism evidence="4 5">
    <name type="scientific">Litorilinea aerophila</name>
    <dbReference type="NCBI Taxonomy" id="1204385"/>
    <lineage>
        <taxon>Bacteria</taxon>
        <taxon>Bacillati</taxon>
        <taxon>Chloroflexota</taxon>
        <taxon>Caldilineae</taxon>
        <taxon>Caldilineales</taxon>
        <taxon>Caldilineaceae</taxon>
        <taxon>Litorilinea</taxon>
    </lineage>
</organism>
<evidence type="ECO:0000259" key="3">
    <source>
        <dbReference type="SMART" id="SM00849"/>
    </source>
</evidence>
<dbReference type="FunCoup" id="A0A540VHF5">
    <property type="interactions" value="32"/>
</dbReference>
<keyword evidence="1 2" id="KW-0378">Hydrolase</keyword>
<dbReference type="NCBIfam" id="NF001911">
    <property type="entry name" value="PRK00685.1"/>
    <property type="match status" value="1"/>
</dbReference>
<comment type="similarity">
    <text evidence="2">Belongs to the UPF0173 family.</text>
</comment>